<dbReference type="Proteomes" id="UP001449657">
    <property type="component" value="Chromosome"/>
</dbReference>
<proteinExistence type="predicted"/>
<organism evidence="1 2">
    <name type="scientific">Chitinophaga caseinilytica</name>
    <dbReference type="NCBI Taxonomy" id="2267521"/>
    <lineage>
        <taxon>Bacteria</taxon>
        <taxon>Pseudomonadati</taxon>
        <taxon>Bacteroidota</taxon>
        <taxon>Chitinophagia</taxon>
        <taxon>Chitinophagales</taxon>
        <taxon>Chitinophagaceae</taxon>
        <taxon>Chitinophaga</taxon>
    </lineage>
</organism>
<accession>A0ABZ2YW91</accession>
<evidence type="ECO:0000313" key="1">
    <source>
        <dbReference type="EMBL" id="WZN44131.1"/>
    </source>
</evidence>
<protein>
    <submittedName>
        <fullName evidence="1">Uncharacterized protein</fullName>
    </submittedName>
</protein>
<dbReference type="RefSeq" id="WP_341838923.1">
    <property type="nucleotide sequence ID" value="NZ_CP149792.1"/>
</dbReference>
<sequence length="193" mass="22912">MFEINKNDGRIIFRKESYEMDSCTYFIDVKVTNGAGSRVITNALEVKVVKGADYEYRDDYAWIVCADYDWDNCAPYFDSVNIQFQKVEYLGEGNTITFKFISPEGQVLNPKLFPEGSKQKGKRMEDFTFAYRKFDDRLEYDVSYPFNTQDREFEWWVPGATFGKDDHYDMFAAVRFKIFRPGNWRITWKAFYP</sequence>
<name>A0ABZ2YW91_9BACT</name>
<keyword evidence="2" id="KW-1185">Reference proteome</keyword>
<evidence type="ECO:0000313" key="2">
    <source>
        <dbReference type="Proteomes" id="UP001449657"/>
    </source>
</evidence>
<gene>
    <name evidence="1" type="ORF">WJU22_14620</name>
</gene>
<dbReference type="EMBL" id="CP150096">
    <property type="protein sequence ID" value="WZN44131.1"/>
    <property type="molecule type" value="Genomic_DNA"/>
</dbReference>
<reference evidence="1 2" key="1">
    <citation type="submission" date="2024-03" db="EMBL/GenBank/DDBJ databases">
        <title>Chitinophaga caseinilytica sp. nov., a casein hydrolysing bacterium isolated from forest soil.</title>
        <authorList>
            <person name="Lee D.S."/>
            <person name="Han D.M."/>
            <person name="Baek J.H."/>
            <person name="Choi D.G."/>
            <person name="Jeon J.H."/>
            <person name="Jeon C.O."/>
        </authorList>
    </citation>
    <scope>NUCLEOTIDE SEQUENCE [LARGE SCALE GENOMIC DNA]</scope>
    <source>
        <strain evidence="1 2">KACC 19118</strain>
    </source>
</reference>